<protein>
    <submittedName>
        <fullName evidence="1">Cell division protein FtsL</fullName>
    </submittedName>
</protein>
<keyword evidence="2" id="KW-1185">Reference proteome</keyword>
<dbReference type="OrthoDB" id="2990327at2"/>
<dbReference type="EMBL" id="CP046314">
    <property type="protein sequence ID" value="QGS09251.1"/>
    <property type="molecule type" value="Genomic_DNA"/>
</dbReference>
<dbReference type="RefSeq" id="WP_004631594.1">
    <property type="nucleotide sequence ID" value="NZ_CAJPMP010000066.1"/>
</dbReference>
<keyword evidence="1" id="KW-0132">Cell division</keyword>
<gene>
    <name evidence="1" type="ORF">FOC49_04880</name>
</gene>
<organism evidence="1 2">
    <name type="scientific">Gemella morbillorum</name>
    <dbReference type="NCBI Taxonomy" id="29391"/>
    <lineage>
        <taxon>Bacteria</taxon>
        <taxon>Bacillati</taxon>
        <taxon>Bacillota</taxon>
        <taxon>Bacilli</taxon>
        <taxon>Bacillales</taxon>
        <taxon>Gemellaceae</taxon>
        <taxon>Gemella</taxon>
    </lineage>
</organism>
<dbReference type="Proteomes" id="UP000425411">
    <property type="component" value="Chromosome"/>
</dbReference>
<reference evidence="1 2" key="1">
    <citation type="submission" date="2019-11" db="EMBL/GenBank/DDBJ databases">
        <title>FDA dAtabase for Regulatory Grade micrObial Sequences (FDA-ARGOS): Supporting development and validation of Infectious Disease Dx tests.</title>
        <authorList>
            <person name="Turner S."/>
            <person name="Byrd R."/>
            <person name="Tallon L."/>
            <person name="Sadzewicz L."/>
            <person name="Vavikolanu K."/>
            <person name="Mehta A."/>
            <person name="Aluvathingal J."/>
            <person name="Nadendla S."/>
            <person name="Myers T."/>
            <person name="Yan Y."/>
            <person name="Sichtig H."/>
        </authorList>
    </citation>
    <scope>NUCLEOTIDE SEQUENCE [LARGE SCALE GENOMIC DNA]</scope>
    <source>
        <strain evidence="1 2">FDAARGOS_741</strain>
    </source>
</reference>
<evidence type="ECO:0000313" key="2">
    <source>
        <dbReference type="Proteomes" id="UP000425411"/>
    </source>
</evidence>
<dbReference type="GeneID" id="93207755"/>
<dbReference type="GO" id="GO:0051301">
    <property type="term" value="P:cell division"/>
    <property type="evidence" value="ECO:0007669"/>
    <property type="project" value="UniProtKB-KW"/>
</dbReference>
<accession>A0A2X4NCY4</accession>
<keyword evidence="1" id="KW-0131">Cell cycle</keyword>
<name>A0A2X4NCY4_9BACL</name>
<sequence length="108" mass="12408">MATLKVYSNEYGVRKVQEKVKFNFLEKAGYGVFVGVILLANVVMLNYKGELYSLRSAQQKNDVIISEKQKDNNEQKVIINDLSSYERVKKIAETMGMKTQKDNIKVVR</sequence>
<evidence type="ECO:0000313" key="1">
    <source>
        <dbReference type="EMBL" id="QGS09251.1"/>
    </source>
</evidence>
<proteinExistence type="predicted"/>
<dbReference type="AlphaFoldDB" id="A0A2X4NCY4"/>